<dbReference type="InterPro" id="IPR011701">
    <property type="entry name" value="MFS"/>
</dbReference>
<accession>A0A420XZL6</accession>
<proteinExistence type="predicted"/>
<feature type="region of interest" description="Disordered" evidence="5">
    <location>
        <begin position="1"/>
        <end position="30"/>
    </location>
</feature>
<feature type="transmembrane region" description="Helical" evidence="6">
    <location>
        <begin position="380"/>
        <end position="403"/>
    </location>
</feature>
<protein>
    <recommendedName>
        <fullName evidence="7">Major facilitator superfamily (MFS) profile domain-containing protein</fullName>
    </recommendedName>
</protein>
<feature type="transmembrane region" description="Helical" evidence="6">
    <location>
        <begin position="70"/>
        <end position="94"/>
    </location>
</feature>
<dbReference type="SUPFAM" id="SSF103473">
    <property type="entry name" value="MFS general substrate transporter"/>
    <property type="match status" value="1"/>
</dbReference>
<feature type="transmembrane region" description="Helical" evidence="6">
    <location>
        <begin position="409"/>
        <end position="432"/>
    </location>
</feature>
<dbReference type="STRING" id="177199.A0A420XZL6"/>
<comment type="caution">
    <text evidence="8">The sequence shown here is derived from an EMBL/GenBank/DDBJ whole genome shotgun (WGS) entry which is preliminary data.</text>
</comment>
<comment type="subcellular location">
    <subcellularLocation>
        <location evidence="1">Membrane</location>
        <topology evidence="1">Multi-pass membrane protein</topology>
    </subcellularLocation>
</comment>
<keyword evidence="4 6" id="KW-0472">Membrane</keyword>
<evidence type="ECO:0000256" key="4">
    <source>
        <dbReference type="ARBA" id="ARBA00023136"/>
    </source>
</evidence>
<dbReference type="Gene3D" id="1.20.1250.20">
    <property type="entry name" value="MFS general substrate transporter like domains"/>
    <property type="match status" value="1"/>
</dbReference>
<feature type="domain" description="Major facilitator superfamily (MFS) profile" evidence="7">
    <location>
        <begin position="72"/>
        <end position="501"/>
    </location>
</feature>
<evidence type="ECO:0000256" key="2">
    <source>
        <dbReference type="ARBA" id="ARBA00022692"/>
    </source>
</evidence>
<dbReference type="OrthoDB" id="2585655at2759"/>
<feature type="transmembrane region" description="Helical" evidence="6">
    <location>
        <begin position="168"/>
        <end position="189"/>
    </location>
</feature>
<dbReference type="PROSITE" id="PS50850">
    <property type="entry name" value="MFS"/>
    <property type="match status" value="1"/>
</dbReference>
<dbReference type="PANTHER" id="PTHR23502:SF181">
    <property type="entry name" value="MAJOR FACILITATOR SUPERFAMILY (MFS) PROFILE DOMAIN-CONTAINING PROTEIN"/>
    <property type="match status" value="1"/>
</dbReference>
<keyword evidence="9" id="KW-1185">Reference proteome</keyword>
<feature type="compositionally biased region" description="Basic and acidic residues" evidence="5">
    <location>
        <begin position="1"/>
        <end position="15"/>
    </location>
</feature>
<feature type="transmembrane region" description="Helical" evidence="6">
    <location>
        <begin position="338"/>
        <end position="359"/>
    </location>
</feature>
<gene>
    <name evidence="8" type="ORF">DL546_002130</name>
</gene>
<evidence type="ECO:0000256" key="5">
    <source>
        <dbReference type="SAM" id="MobiDB-lite"/>
    </source>
</evidence>
<name>A0A420XZL6_9PEZI</name>
<evidence type="ECO:0000313" key="9">
    <source>
        <dbReference type="Proteomes" id="UP000275385"/>
    </source>
</evidence>
<dbReference type="InterPro" id="IPR036259">
    <property type="entry name" value="MFS_trans_sf"/>
</dbReference>
<evidence type="ECO:0000259" key="7">
    <source>
        <dbReference type="PROSITE" id="PS50850"/>
    </source>
</evidence>
<organism evidence="8 9">
    <name type="scientific">Coniochaeta pulveracea</name>
    <dbReference type="NCBI Taxonomy" id="177199"/>
    <lineage>
        <taxon>Eukaryota</taxon>
        <taxon>Fungi</taxon>
        <taxon>Dikarya</taxon>
        <taxon>Ascomycota</taxon>
        <taxon>Pezizomycotina</taxon>
        <taxon>Sordariomycetes</taxon>
        <taxon>Sordariomycetidae</taxon>
        <taxon>Coniochaetales</taxon>
        <taxon>Coniochaetaceae</taxon>
        <taxon>Coniochaeta</taxon>
    </lineage>
</organism>
<sequence length="515" mass="57666">MERQSIDTEKFRPSQHEIVTGDNTDHGDIDRMTTSGKDNVTRLDKAGLPLVPQPTTHRDDPLNWSPMLKLLVTLQISWLAMLGPMSSAVVNPAFVTMGKIFKMTPVEISYELTVYIVFAGVGPLLIVPFANVYGRRPIYLLGNLIAAVTNIAAGYCTTWNGILITRVFNGIAAGSTVAIGAATICDLYFQHERGLYMGIYTFFLTNGPHIAPLIGGFVSQYVGWQACFYIPGYIQLGTFDITLVTLPETLYSRGYDAESMPYKERSYLDLVTFRHGHVTRRLRGRDFTRPFQMLRYIAVVVPAIYYMTCFGYGTVLFALTGSKLFAQFYHFKNWQIGLLLSIPLTLGCLIGEFSAGWVTDWVSNRYAKAHGGNRLPEARLNVIWGELLIPVGVIIEGVCLSHHNTVGWIGSAFGMRIAGLGLQIATTVLYAYTTDCYKPQSAEISTLFNTFRQVFSCLISFYAIPLGDEIDYQFAWLTFALINLVLMLPVVLLRFYGPRLRHLSWQAPPTFHNDL</sequence>
<keyword evidence="3 6" id="KW-1133">Transmembrane helix</keyword>
<evidence type="ECO:0000256" key="1">
    <source>
        <dbReference type="ARBA" id="ARBA00004141"/>
    </source>
</evidence>
<dbReference type="AlphaFoldDB" id="A0A420XZL6"/>
<reference evidence="8 9" key="1">
    <citation type="submission" date="2018-08" db="EMBL/GenBank/DDBJ databases">
        <title>Draft genome of the lignicolous fungus Coniochaeta pulveracea.</title>
        <authorList>
            <person name="Borstlap C.J."/>
            <person name="De Witt R.N."/>
            <person name="Botha A."/>
            <person name="Volschenk H."/>
        </authorList>
    </citation>
    <scope>NUCLEOTIDE SEQUENCE [LARGE SCALE GENOMIC DNA]</scope>
    <source>
        <strain evidence="8 9">CAB683</strain>
    </source>
</reference>
<feature type="transmembrane region" description="Helical" evidence="6">
    <location>
        <begin position="293"/>
        <end position="318"/>
    </location>
</feature>
<keyword evidence="2 6" id="KW-0812">Transmembrane</keyword>
<dbReference type="Proteomes" id="UP000275385">
    <property type="component" value="Unassembled WGS sequence"/>
</dbReference>
<feature type="transmembrane region" description="Helical" evidence="6">
    <location>
        <begin position="140"/>
        <end position="162"/>
    </location>
</feature>
<feature type="transmembrane region" description="Helical" evidence="6">
    <location>
        <begin position="476"/>
        <end position="496"/>
    </location>
</feature>
<dbReference type="GO" id="GO:0005886">
    <property type="term" value="C:plasma membrane"/>
    <property type="evidence" value="ECO:0007669"/>
    <property type="project" value="TreeGrafter"/>
</dbReference>
<dbReference type="Pfam" id="PF07690">
    <property type="entry name" value="MFS_1"/>
    <property type="match status" value="1"/>
</dbReference>
<evidence type="ECO:0000256" key="6">
    <source>
        <dbReference type="SAM" id="Phobius"/>
    </source>
</evidence>
<feature type="transmembrane region" description="Helical" evidence="6">
    <location>
        <begin position="444"/>
        <end position="464"/>
    </location>
</feature>
<dbReference type="PANTHER" id="PTHR23502">
    <property type="entry name" value="MAJOR FACILITATOR SUPERFAMILY"/>
    <property type="match status" value="1"/>
</dbReference>
<dbReference type="InterPro" id="IPR020846">
    <property type="entry name" value="MFS_dom"/>
</dbReference>
<evidence type="ECO:0000313" key="8">
    <source>
        <dbReference type="EMBL" id="RKU40950.1"/>
    </source>
</evidence>
<dbReference type="GO" id="GO:0022857">
    <property type="term" value="F:transmembrane transporter activity"/>
    <property type="evidence" value="ECO:0007669"/>
    <property type="project" value="InterPro"/>
</dbReference>
<evidence type="ECO:0000256" key="3">
    <source>
        <dbReference type="ARBA" id="ARBA00022989"/>
    </source>
</evidence>
<dbReference type="EMBL" id="QVQW01000086">
    <property type="protein sequence ID" value="RKU40950.1"/>
    <property type="molecule type" value="Genomic_DNA"/>
</dbReference>
<feature type="transmembrane region" description="Helical" evidence="6">
    <location>
        <begin position="114"/>
        <end position="133"/>
    </location>
</feature>